<comment type="similarity">
    <text evidence="2">Belongs to the ABC-2 integral membrane protein family.</text>
</comment>
<accession>A0NSB4</accession>
<evidence type="ECO:0000313" key="11">
    <source>
        <dbReference type="Proteomes" id="UP000004848"/>
    </source>
</evidence>
<dbReference type="InterPro" id="IPR047817">
    <property type="entry name" value="ABC2_TM_bact-type"/>
</dbReference>
<gene>
    <name evidence="10" type="ORF">SIAM614_04755</name>
</gene>
<keyword evidence="3" id="KW-0813">Transport</keyword>
<evidence type="ECO:0000256" key="4">
    <source>
        <dbReference type="ARBA" id="ARBA00022475"/>
    </source>
</evidence>
<keyword evidence="7 8" id="KW-0472">Membrane</keyword>
<feature type="transmembrane region" description="Helical" evidence="8">
    <location>
        <begin position="262"/>
        <end position="286"/>
    </location>
</feature>
<protein>
    <submittedName>
        <fullName evidence="10">ABC transporter, inner membrane subunit</fullName>
    </submittedName>
</protein>
<sequence>MRGSLSMITSVRHILLLTVKELRAIRGDKLMLALIVYVFTIATYMVSYAVSTDIKDLSTAVVDEDHSILSRRLADVVQPPLFAAPVQLDPKEAEAALKRGDHVLILSIPPNFERDLRAGRNATLELDIDATAVAHAGNGATFMTSLLSEEISRYFDLPGRGAGLVDVVFRNRYNPNLTPEWFTSVMQLMNSITILTLILSGASMIREREHGTIEHVLVMPVRPHEIVVSKILATALVILAATVLSLIFVVEFLIGVPVAGSLGLFVAGSAIYIAAIASIGLLLASFTRSMGQFGLLVIPVIIVMILLSGGMTPLESMPAWLQAVILTISPSPHFVRFTQSVLYRGSGFGLVGGEMLAMSAMSAAALAIVLLRFRKILSA</sequence>
<reference evidence="10 11" key="1">
    <citation type="submission" date="2006-05" db="EMBL/GenBank/DDBJ databases">
        <authorList>
            <person name="King G."/>
            <person name="Ferriera S."/>
            <person name="Johnson J."/>
            <person name="Kravitz S."/>
            <person name="Beeson K."/>
            <person name="Sutton G."/>
            <person name="Rogers Y.-H."/>
            <person name="Friedman R."/>
            <person name="Frazier M."/>
            <person name="Venter J.C."/>
        </authorList>
    </citation>
    <scope>NUCLEOTIDE SEQUENCE [LARGE SCALE GENOMIC DNA]</scope>
    <source>
        <strain evidence="11">ATCC 25650 / DSM 13394 / JCM 20685 / NBRC 16684 / NCIMB 2208 / IAM 12614 / B1</strain>
    </source>
</reference>
<evidence type="ECO:0000256" key="5">
    <source>
        <dbReference type="ARBA" id="ARBA00022692"/>
    </source>
</evidence>
<evidence type="ECO:0000256" key="1">
    <source>
        <dbReference type="ARBA" id="ARBA00004651"/>
    </source>
</evidence>
<organism evidence="10 11">
    <name type="scientific">Roseibium aggregatum (strain ATCC 25650 / DSM 13394 / JCM 20685 / NBRC 16684 / NCIMB 2208 / IAM 12614 / B1)</name>
    <name type="common">Stappia aggregata</name>
    <dbReference type="NCBI Taxonomy" id="384765"/>
    <lineage>
        <taxon>Bacteria</taxon>
        <taxon>Pseudomonadati</taxon>
        <taxon>Pseudomonadota</taxon>
        <taxon>Alphaproteobacteria</taxon>
        <taxon>Hyphomicrobiales</taxon>
        <taxon>Stappiaceae</taxon>
        <taxon>Roseibium</taxon>
    </lineage>
</organism>
<dbReference type="RefSeq" id="WP_006934197.1">
    <property type="nucleotide sequence ID" value="NZ_AAUW01000006.1"/>
</dbReference>
<dbReference type="PANTHER" id="PTHR30294:SF47">
    <property type="entry name" value="INNER MEMBRANE TRANSPORT PERMEASE YHHJ"/>
    <property type="match status" value="1"/>
</dbReference>
<dbReference type="PROSITE" id="PS51012">
    <property type="entry name" value="ABC_TM2"/>
    <property type="match status" value="1"/>
</dbReference>
<keyword evidence="4" id="KW-1003">Cell membrane</keyword>
<dbReference type="Gene3D" id="3.40.1710.10">
    <property type="entry name" value="abc type-2 transporter like domain"/>
    <property type="match status" value="1"/>
</dbReference>
<dbReference type="GeneID" id="68846392"/>
<feature type="transmembrane region" description="Helical" evidence="8">
    <location>
        <begin position="181"/>
        <end position="205"/>
    </location>
</feature>
<comment type="caution">
    <text evidence="10">The sequence shown here is derived from an EMBL/GenBank/DDBJ whole genome shotgun (WGS) entry which is preliminary data.</text>
</comment>
<evidence type="ECO:0000256" key="3">
    <source>
        <dbReference type="ARBA" id="ARBA00022448"/>
    </source>
</evidence>
<proteinExistence type="inferred from homology"/>
<dbReference type="GO" id="GO:0140359">
    <property type="term" value="F:ABC-type transporter activity"/>
    <property type="evidence" value="ECO:0007669"/>
    <property type="project" value="InterPro"/>
</dbReference>
<keyword evidence="6 8" id="KW-1133">Transmembrane helix</keyword>
<evidence type="ECO:0000256" key="6">
    <source>
        <dbReference type="ARBA" id="ARBA00022989"/>
    </source>
</evidence>
<evidence type="ECO:0000259" key="9">
    <source>
        <dbReference type="PROSITE" id="PS51012"/>
    </source>
</evidence>
<dbReference type="eggNOG" id="COG0842">
    <property type="taxonomic scope" value="Bacteria"/>
</dbReference>
<dbReference type="Proteomes" id="UP000004848">
    <property type="component" value="Unassembled WGS sequence"/>
</dbReference>
<dbReference type="PANTHER" id="PTHR30294">
    <property type="entry name" value="MEMBRANE COMPONENT OF ABC TRANSPORTER YHHJ-RELATED"/>
    <property type="match status" value="1"/>
</dbReference>
<name>A0NSB4_ROSAI</name>
<dbReference type="InterPro" id="IPR051449">
    <property type="entry name" value="ABC-2_transporter_component"/>
</dbReference>
<dbReference type="InterPro" id="IPR013525">
    <property type="entry name" value="ABC2_TM"/>
</dbReference>
<feature type="transmembrane region" description="Helical" evidence="8">
    <location>
        <begin position="355"/>
        <end position="373"/>
    </location>
</feature>
<keyword evidence="5 8" id="KW-0812">Transmembrane</keyword>
<feature type="transmembrane region" description="Helical" evidence="8">
    <location>
        <begin position="30"/>
        <end position="50"/>
    </location>
</feature>
<dbReference type="Pfam" id="PF12698">
    <property type="entry name" value="ABC2_membrane_3"/>
    <property type="match status" value="1"/>
</dbReference>
<dbReference type="GO" id="GO:0005886">
    <property type="term" value="C:plasma membrane"/>
    <property type="evidence" value="ECO:0007669"/>
    <property type="project" value="UniProtKB-SubCell"/>
</dbReference>
<feature type="transmembrane region" description="Helical" evidence="8">
    <location>
        <begin position="226"/>
        <end position="250"/>
    </location>
</feature>
<evidence type="ECO:0000256" key="7">
    <source>
        <dbReference type="ARBA" id="ARBA00023136"/>
    </source>
</evidence>
<feature type="transmembrane region" description="Helical" evidence="8">
    <location>
        <begin position="293"/>
        <end position="311"/>
    </location>
</feature>
<evidence type="ECO:0000313" key="10">
    <source>
        <dbReference type="EMBL" id="EAV44443.1"/>
    </source>
</evidence>
<dbReference type="AlphaFoldDB" id="A0NSB4"/>
<evidence type="ECO:0000256" key="2">
    <source>
        <dbReference type="ARBA" id="ARBA00007783"/>
    </source>
</evidence>
<dbReference type="EMBL" id="AAUW01000006">
    <property type="protein sequence ID" value="EAV44443.1"/>
    <property type="molecule type" value="Genomic_DNA"/>
</dbReference>
<feature type="domain" description="ABC transmembrane type-2" evidence="9">
    <location>
        <begin position="149"/>
        <end position="376"/>
    </location>
</feature>
<dbReference type="OrthoDB" id="9784671at2"/>
<comment type="subcellular location">
    <subcellularLocation>
        <location evidence="1">Cell membrane</location>
        <topology evidence="1">Multi-pass membrane protein</topology>
    </subcellularLocation>
</comment>
<evidence type="ECO:0000256" key="8">
    <source>
        <dbReference type="SAM" id="Phobius"/>
    </source>
</evidence>